<dbReference type="InterPro" id="IPR017853">
    <property type="entry name" value="GH"/>
</dbReference>
<protein>
    <submittedName>
        <fullName evidence="1">Uncharacterized protein</fullName>
    </submittedName>
</protein>
<evidence type="ECO:0000313" key="1">
    <source>
        <dbReference type="EMBL" id="TSJ84847.1"/>
    </source>
</evidence>
<name>A0A556R7H8_9BIFI</name>
<dbReference type="Gene3D" id="3.20.20.80">
    <property type="entry name" value="Glycosidases"/>
    <property type="match status" value="1"/>
</dbReference>
<dbReference type="EMBL" id="VMHJ01000005">
    <property type="protein sequence ID" value="TSJ84847.1"/>
    <property type="molecule type" value="Genomic_DNA"/>
</dbReference>
<gene>
    <name evidence="1" type="ORF">FPK29_08645</name>
</gene>
<organism evidence="1 2">
    <name type="scientific">Bifidobacterium asteroides</name>
    <dbReference type="NCBI Taxonomy" id="1684"/>
    <lineage>
        <taxon>Bacteria</taxon>
        <taxon>Bacillati</taxon>
        <taxon>Actinomycetota</taxon>
        <taxon>Actinomycetes</taxon>
        <taxon>Bifidobacteriales</taxon>
        <taxon>Bifidobacteriaceae</taxon>
        <taxon>Bifidobacterium</taxon>
    </lineage>
</organism>
<dbReference type="SUPFAM" id="SSF51445">
    <property type="entry name" value="(Trans)glycosidases"/>
    <property type="match status" value="1"/>
</dbReference>
<sequence>MSPEEYASAADWTAQTMKLAEPGLELVIRGSSSACVPTFGKWESTVLTKAYENVDSVFCHAYCYERGVASQQEADLKVHQSLGTKPWPKASPLLAYRPWVP</sequence>
<accession>A0A556R7H8</accession>
<dbReference type="AlphaFoldDB" id="A0A556R7H8"/>
<proteinExistence type="predicted"/>
<evidence type="ECO:0000313" key="2">
    <source>
        <dbReference type="Proteomes" id="UP000317536"/>
    </source>
</evidence>
<reference evidence="1 2" key="1">
    <citation type="submission" date="2019-07" db="EMBL/GenBank/DDBJ databases">
        <title>Bifidobacterium asteroides genomes.</title>
        <authorList>
            <person name="Zheng H."/>
        </authorList>
    </citation>
    <scope>NUCLEOTIDE SEQUENCE [LARGE SCALE GENOMIC DNA]</scope>
    <source>
        <strain evidence="1 2">W8111</strain>
    </source>
</reference>
<comment type="caution">
    <text evidence="1">The sequence shown here is derived from an EMBL/GenBank/DDBJ whole genome shotgun (WGS) entry which is preliminary data.</text>
</comment>
<dbReference type="Proteomes" id="UP000317536">
    <property type="component" value="Unassembled WGS sequence"/>
</dbReference>